<keyword evidence="3" id="KW-1185">Reference proteome</keyword>
<dbReference type="Proteomes" id="UP000800235">
    <property type="component" value="Unassembled WGS sequence"/>
</dbReference>
<protein>
    <recommendedName>
        <fullName evidence="1">SET domain-containing protein</fullName>
    </recommendedName>
</protein>
<dbReference type="CDD" id="cd20071">
    <property type="entry name" value="SET_SMYD"/>
    <property type="match status" value="1"/>
</dbReference>
<sequence>MTAQKEQGHPLFHPAINSLKPNYVRPTDPFRYILNIVYPTKVLQQLGVDVFKDHQYDTWVIKTLMDRLRNNQDDAVHQGEAVLGIHPLYSLFNHSCNPNTSFQAENDKRHISIKAVRAIKKGEEFFVEYTDVRHFPYSIRQRILMRWVGPNCGCDRCRNDRKAGIGMEDIQVPVGRASDFQEFVRSQMGISEEETACLCQQMGLMSMIPKDRSKK</sequence>
<accession>A0A9P4NHE6</accession>
<gene>
    <name evidence="2" type="ORF">EJ08DRAFT_515432</name>
</gene>
<evidence type="ECO:0000259" key="1">
    <source>
        <dbReference type="PROSITE" id="PS50280"/>
    </source>
</evidence>
<dbReference type="SUPFAM" id="SSF82199">
    <property type="entry name" value="SET domain"/>
    <property type="match status" value="1"/>
</dbReference>
<dbReference type="AlphaFoldDB" id="A0A9P4NHE6"/>
<feature type="domain" description="SET" evidence="1">
    <location>
        <begin position="20"/>
        <end position="130"/>
    </location>
</feature>
<evidence type="ECO:0000313" key="3">
    <source>
        <dbReference type="Proteomes" id="UP000800235"/>
    </source>
</evidence>
<dbReference type="GO" id="GO:0005634">
    <property type="term" value="C:nucleus"/>
    <property type="evidence" value="ECO:0007669"/>
    <property type="project" value="TreeGrafter"/>
</dbReference>
<name>A0A9P4NHE6_9PEZI</name>
<dbReference type="PANTHER" id="PTHR12197">
    <property type="entry name" value="HISTONE-LYSINE N-METHYLTRANSFERASE SMYD"/>
    <property type="match status" value="1"/>
</dbReference>
<dbReference type="InterPro" id="IPR050869">
    <property type="entry name" value="H3K4_H4K5_MeTrfase"/>
</dbReference>
<dbReference type="OrthoDB" id="438641at2759"/>
<organism evidence="2 3">
    <name type="scientific">Tothia fuscella</name>
    <dbReference type="NCBI Taxonomy" id="1048955"/>
    <lineage>
        <taxon>Eukaryota</taxon>
        <taxon>Fungi</taxon>
        <taxon>Dikarya</taxon>
        <taxon>Ascomycota</taxon>
        <taxon>Pezizomycotina</taxon>
        <taxon>Dothideomycetes</taxon>
        <taxon>Pleosporomycetidae</taxon>
        <taxon>Venturiales</taxon>
        <taxon>Cylindrosympodiaceae</taxon>
        <taxon>Tothia</taxon>
    </lineage>
</organism>
<dbReference type="Pfam" id="PF00856">
    <property type="entry name" value="SET"/>
    <property type="match status" value="1"/>
</dbReference>
<comment type="caution">
    <text evidence="2">The sequence shown here is derived from an EMBL/GenBank/DDBJ whole genome shotgun (WGS) entry which is preliminary data.</text>
</comment>
<proteinExistence type="predicted"/>
<dbReference type="PANTHER" id="PTHR12197:SF251">
    <property type="entry name" value="EG:BACR7C10.4 PROTEIN"/>
    <property type="match status" value="1"/>
</dbReference>
<evidence type="ECO:0000313" key="2">
    <source>
        <dbReference type="EMBL" id="KAF2421503.1"/>
    </source>
</evidence>
<dbReference type="InterPro" id="IPR046341">
    <property type="entry name" value="SET_dom_sf"/>
</dbReference>
<dbReference type="EMBL" id="MU007098">
    <property type="protein sequence ID" value="KAF2421503.1"/>
    <property type="molecule type" value="Genomic_DNA"/>
</dbReference>
<dbReference type="PROSITE" id="PS50280">
    <property type="entry name" value="SET"/>
    <property type="match status" value="1"/>
</dbReference>
<dbReference type="InterPro" id="IPR001214">
    <property type="entry name" value="SET_dom"/>
</dbReference>
<reference evidence="2" key="1">
    <citation type="journal article" date="2020" name="Stud. Mycol.">
        <title>101 Dothideomycetes genomes: a test case for predicting lifestyles and emergence of pathogens.</title>
        <authorList>
            <person name="Haridas S."/>
            <person name="Albert R."/>
            <person name="Binder M."/>
            <person name="Bloem J."/>
            <person name="Labutti K."/>
            <person name="Salamov A."/>
            <person name="Andreopoulos B."/>
            <person name="Baker S."/>
            <person name="Barry K."/>
            <person name="Bills G."/>
            <person name="Bluhm B."/>
            <person name="Cannon C."/>
            <person name="Castanera R."/>
            <person name="Culley D."/>
            <person name="Daum C."/>
            <person name="Ezra D."/>
            <person name="Gonzalez J."/>
            <person name="Henrissat B."/>
            <person name="Kuo A."/>
            <person name="Liang C."/>
            <person name="Lipzen A."/>
            <person name="Lutzoni F."/>
            <person name="Magnuson J."/>
            <person name="Mondo S."/>
            <person name="Nolan M."/>
            <person name="Ohm R."/>
            <person name="Pangilinan J."/>
            <person name="Park H.-J."/>
            <person name="Ramirez L."/>
            <person name="Alfaro M."/>
            <person name="Sun H."/>
            <person name="Tritt A."/>
            <person name="Yoshinaga Y."/>
            <person name="Zwiers L.-H."/>
            <person name="Turgeon B."/>
            <person name="Goodwin S."/>
            <person name="Spatafora J."/>
            <person name="Crous P."/>
            <person name="Grigoriev I."/>
        </authorList>
    </citation>
    <scope>NUCLEOTIDE SEQUENCE</scope>
    <source>
        <strain evidence="2">CBS 130266</strain>
    </source>
</reference>
<dbReference type="Gene3D" id="2.170.270.10">
    <property type="entry name" value="SET domain"/>
    <property type="match status" value="1"/>
</dbReference>